<dbReference type="EMBL" id="CP034161">
    <property type="protein sequence ID" value="AZI39208.1"/>
    <property type="molecule type" value="Genomic_DNA"/>
</dbReference>
<reference evidence="3" key="1">
    <citation type="submission" date="2018-11" db="EMBL/GenBank/DDBJ databases">
        <title>Proposal to divide the Flavobacteriaceae and reorganize its genera based on Amino Acid Identity values calculated from whole genome sequences.</title>
        <authorList>
            <person name="Nicholson A.C."/>
            <person name="Gulvik C.A."/>
            <person name="Whitney A.M."/>
            <person name="Humrighouse B.W."/>
            <person name="Bell M."/>
            <person name="Holmes B."/>
            <person name="Steigerwalt A.B."/>
            <person name="Villarma A."/>
            <person name="Sheth M."/>
            <person name="Batra D."/>
            <person name="Pryor J."/>
            <person name="Bernardet J.-F."/>
            <person name="Hugo C."/>
            <person name="Kampfer P."/>
            <person name="Newman J.D."/>
            <person name="McQuiston J.R."/>
        </authorList>
    </citation>
    <scope>NUCLEOTIDE SEQUENCE [LARGE SCALE GENOMIC DNA]</scope>
    <source>
        <strain evidence="3">F5649</strain>
    </source>
</reference>
<keyword evidence="3" id="KW-1185">Reference proteome</keyword>
<evidence type="ECO:0000313" key="2">
    <source>
        <dbReference type="EMBL" id="AZI39208.1"/>
    </source>
</evidence>
<protein>
    <submittedName>
        <fullName evidence="2">Uncharacterized protein</fullName>
    </submittedName>
</protein>
<sequence length="383" mass="40424">MMINYYNKFILLWLFLFATNLYSQCTGCTVTNPTSSNYTFASGSVVCFTTNTTMSDVTFQNNSKICIASGVTLTIQNNINSSGNVTFEIAGTLQFNQSPNISANLTINIANGGTLRAGTSGGNNFTFNGATNTLTNYGTVAVSVLGFSNGSSTNLVDNYNLFTIAQNINISGVTTFRNLGNINIGQSYNNSTSTYLNCGTINSTVGYNLGGGKIINTGNFNVGTGSIDMSGNSRLENYGNFYSRGTINGSSNSVIYNEGLMRITSWQPNGATMNGPTSSSKKGYSYFINSINPNGARIGPNLDLTRYSQYEPTMTKSGSQGQGAIFNSTPIYVNSAGTTTTMALANVTYDCAAGGNCTAPQVTSISTCMNADGTFPPVANDDT</sequence>
<dbReference type="OrthoDB" id="643861at2"/>
<dbReference type="RefSeq" id="WP_124801483.1">
    <property type="nucleotide sequence ID" value="NZ_CP034161.1"/>
</dbReference>
<feature type="chain" id="PRO_5017923856" evidence="1">
    <location>
        <begin position="24"/>
        <end position="383"/>
    </location>
</feature>
<evidence type="ECO:0000313" key="3">
    <source>
        <dbReference type="Proteomes" id="UP000281810"/>
    </source>
</evidence>
<keyword evidence="1" id="KW-0732">Signal</keyword>
<feature type="signal peptide" evidence="1">
    <location>
        <begin position="1"/>
        <end position="23"/>
    </location>
</feature>
<gene>
    <name evidence="2" type="ORF">EIB74_04200</name>
</gene>
<name>A0A3G8Y1S4_9FLAO</name>
<organism evidence="2 3">
    <name type="scientific">Epilithonimonas vandammei</name>
    <dbReference type="NCBI Taxonomy" id="2487072"/>
    <lineage>
        <taxon>Bacteria</taxon>
        <taxon>Pseudomonadati</taxon>
        <taxon>Bacteroidota</taxon>
        <taxon>Flavobacteriia</taxon>
        <taxon>Flavobacteriales</taxon>
        <taxon>Weeksellaceae</taxon>
        <taxon>Chryseobacterium group</taxon>
        <taxon>Epilithonimonas</taxon>
    </lineage>
</organism>
<evidence type="ECO:0000256" key="1">
    <source>
        <dbReference type="SAM" id="SignalP"/>
    </source>
</evidence>
<dbReference type="Proteomes" id="UP000281810">
    <property type="component" value="Chromosome"/>
</dbReference>
<accession>A0A3G8Y1S4</accession>
<proteinExistence type="predicted"/>
<dbReference type="AlphaFoldDB" id="A0A3G8Y1S4"/>